<reference evidence="2" key="1">
    <citation type="submission" date="2020-05" db="EMBL/GenBank/DDBJ databases">
        <authorList>
            <person name="Chiriac C."/>
            <person name="Salcher M."/>
            <person name="Ghai R."/>
            <person name="Kavagutti S V."/>
        </authorList>
    </citation>
    <scope>NUCLEOTIDE SEQUENCE</scope>
</reference>
<name>A0A6J5RIK2_9CAUD</name>
<gene>
    <name evidence="2" type="ORF">UFOVP1247_87</name>
    <name evidence="1" type="ORF">UFOVP970_127</name>
</gene>
<dbReference type="EMBL" id="LR796916">
    <property type="protein sequence ID" value="CAB4175174.1"/>
    <property type="molecule type" value="Genomic_DNA"/>
</dbReference>
<dbReference type="EMBL" id="LR797195">
    <property type="protein sequence ID" value="CAB4193498.1"/>
    <property type="molecule type" value="Genomic_DNA"/>
</dbReference>
<evidence type="ECO:0000313" key="1">
    <source>
        <dbReference type="EMBL" id="CAB4175174.1"/>
    </source>
</evidence>
<organism evidence="2">
    <name type="scientific">uncultured Caudovirales phage</name>
    <dbReference type="NCBI Taxonomy" id="2100421"/>
    <lineage>
        <taxon>Viruses</taxon>
        <taxon>Duplodnaviria</taxon>
        <taxon>Heunggongvirae</taxon>
        <taxon>Uroviricota</taxon>
        <taxon>Caudoviricetes</taxon>
        <taxon>Peduoviridae</taxon>
        <taxon>Maltschvirus</taxon>
        <taxon>Maltschvirus maltsch</taxon>
    </lineage>
</organism>
<accession>A0A6J5RIK2</accession>
<proteinExistence type="predicted"/>
<protein>
    <submittedName>
        <fullName evidence="2">Uncharacterized protein</fullName>
    </submittedName>
</protein>
<evidence type="ECO:0000313" key="2">
    <source>
        <dbReference type="EMBL" id="CAB4193498.1"/>
    </source>
</evidence>
<sequence length="116" mass="13524">MNETRFTEDQLDEISDVIEFGISEEYWEDEDDVRVVVKGDPNWGKIDQDLEFVSSLPSRYSGWGSVYGKKVWGDKLIRVVYSQLDQSTYGAEIFILSEEAYTMCTNSQIDWLLKEF</sequence>